<name>A0A0H5C0I1_CYBJN</name>
<sequence>MIKTGSLRSDGGCSIGSFTGSVSSDMGLGIQGISYDNVVEGPGLAGGALYTFLVNKIPVLVVNPGCECIELILA</sequence>
<protein>
    <submittedName>
        <fullName evidence="1">Uncharacterized protein</fullName>
    </submittedName>
</protein>
<evidence type="ECO:0000313" key="1">
    <source>
        <dbReference type="EMBL" id="CEP21270.1"/>
    </source>
</evidence>
<dbReference type="AlphaFoldDB" id="A0A0H5C0I1"/>
<dbReference type="Proteomes" id="UP000038830">
    <property type="component" value="Unassembled WGS sequence"/>
</dbReference>
<organism evidence="1 2">
    <name type="scientific">Cyberlindnera jadinii (strain ATCC 18201 / CBS 1600 / BCRC 20928 / JCM 3617 / NBRC 0987 / NRRL Y-1542)</name>
    <name type="common">Torula yeast</name>
    <name type="synonym">Candida utilis</name>
    <dbReference type="NCBI Taxonomy" id="983966"/>
    <lineage>
        <taxon>Eukaryota</taxon>
        <taxon>Fungi</taxon>
        <taxon>Dikarya</taxon>
        <taxon>Ascomycota</taxon>
        <taxon>Saccharomycotina</taxon>
        <taxon>Saccharomycetes</taxon>
        <taxon>Phaffomycetales</taxon>
        <taxon>Phaffomycetaceae</taxon>
        <taxon>Cyberlindnera</taxon>
    </lineage>
</organism>
<accession>A0A0H5C0I1</accession>
<proteinExistence type="predicted"/>
<dbReference type="EMBL" id="CDQK01000002">
    <property type="protein sequence ID" value="CEP21270.1"/>
    <property type="molecule type" value="Genomic_DNA"/>
</dbReference>
<evidence type="ECO:0000313" key="2">
    <source>
        <dbReference type="Proteomes" id="UP000038830"/>
    </source>
</evidence>
<gene>
    <name evidence="1" type="ORF">BN1211_1321</name>
</gene>
<reference evidence="2" key="1">
    <citation type="journal article" date="2015" name="J. Biotechnol.">
        <title>The structure of the Cyberlindnera jadinii genome and its relation to Candida utilis analyzed by the occurrence of single nucleotide polymorphisms.</title>
        <authorList>
            <person name="Rupp O."/>
            <person name="Brinkrolf K."/>
            <person name="Buerth C."/>
            <person name="Kunigo M."/>
            <person name="Schneider J."/>
            <person name="Jaenicke S."/>
            <person name="Goesmann A."/>
            <person name="Puehler A."/>
            <person name="Jaeger K.-E."/>
            <person name="Ernst J.F."/>
        </authorList>
    </citation>
    <scope>NUCLEOTIDE SEQUENCE [LARGE SCALE GENOMIC DNA]</scope>
    <source>
        <strain evidence="2">ATCC 18201 / CBS 1600 / BCRC 20928 / JCM 3617 / NBRC 0987 / NRRL Y-1542</strain>
    </source>
</reference>